<dbReference type="AlphaFoldDB" id="A0AAD9R0Y5"/>
<dbReference type="InterPro" id="IPR036259">
    <property type="entry name" value="MFS_trans_sf"/>
</dbReference>
<evidence type="ECO:0000313" key="9">
    <source>
        <dbReference type="Proteomes" id="UP001249851"/>
    </source>
</evidence>
<feature type="transmembrane region" description="Helical" evidence="6">
    <location>
        <begin position="365"/>
        <end position="384"/>
    </location>
</feature>
<reference evidence="8" key="2">
    <citation type="journal article" date="2023" name="Science">
        <title>Genomic signatures of disease resistance in endangered staghorn corals.</title>
        <authorList>
            <person name="Vollmer S.V."/>
            <person name="Selwyn J.D."/>
            <person name="Despard B.A."/>
            <person name="Roesel C.L."/>
        </authorList>
    </citation>
    <scope>NUCLEOTIDE SEQUENCE</scope>
    <source>
        <strain evidence="8">K2</strain>
    </source>
</reference>
<dbReference type="SUPFAM" id="SSF103473">
    <property type="entry name" value="MFS general substrate transporter"/>
    <property type="match status" value="1"/>
</dbReference>
<evidence type="ECO:0000256" key="5">
    <source>
        <dbReference type="ARBA" id="ARBA00023136"/>
    </source>
</evidence>
<evidence type="ECO:0000313" key="8">
    <source>
        <dbReference type="EMBL" id="KAK2570878.1"/>
    </source>
</evidence>
<dbReference type="Proteomes" id="UP001249851">
    <property type="component" value="Unassembled WGS sequence"/>
</dbReference>
<keyword evidence="9" id="KW-1185">Reference proteome</keyword>
<feature type="transmembrane region" description="Helical" evidence="6">
    <location>
        <begin position="224"/>
        <end position="242"/>
    </location>
</feature>
<protein>
    <submittedName>
        <fullName evidence="8">Major facilitator superfamily domain-containing protein 6</fullName>
    </submittedName>
</protein>
<evidence type="ECO:0000256" key="6">
    <source>
        <dbReference type="SAM" id="Phobius"/>
    </source>
</evidence>
<keyword evidence="5 6" id="KW-0472">Membrane</keyword>
<dbReference type="GO" id="GO:0016020">
    <property type="term" value="C:membrane"/>
    <property type="evidence" value="ECO:0007669"/>
    <property type="project" value="UniProtKB-SubCell"/>
</dbReference>
<feature type="transmembrane region" description="Helical" evidence="6">
    <location>
        <begin position="96"/>
        <end position="115"/>
    </location>
</feature>
<accession>A0AAD9R0Y5</accession>
<name>A0AAD9R0Y5_ACRCE</name>
<dbReference type="PANTHER" id="PTHR16172:SF41">
    <property type="entry name" value="MAJOR FACILITATOR SUPERFAMILY DOMAIN-CONTAINING PROTEIN 6-LIKE"/>
    <property type="match status" value="1"/>
</dbReference>
<comment type="subcellular location">
    <subcellularLocation>
        <location evidence="1">Membrane</location>
        <topology evidence="1">Multi-pass membrane protein</topology>
    </subcellularLocation>
</comment>
<evidence type="ECO:0000256" key="4">
    <source>
        <dbReference type="ARBA" id="ARBA00022989"/>
    </source>
</evidence>
<feature type="transmembrane region" description="Helical" evidence="6">
    <location>
        <begin position="182"/>
        <end position="203"/>
    </location>
</feature>
<evidence type="ECO:0000256" key="1">
    <source>
        <dbReference type="ARBA" id="ARBA00004141"/>
    </source>
</evidence>
<dbReference type="CDD" id="cd17335">
    <property type="entry name" value="MFS_MFSD6"/>
    <property type="match status" value="1"/>
</dbReference>
<dbReference type="PANTHER" id="PTHR16172">
    <property type="entry name" value="MAJOR FACILITATOR SUPERFAMILY DOMAIN-CONTAINING PROTEIN 6-LIKE"/>
    <property type="match status" value="1"/>
</dbReference>
<dbReference type="InterPro" id="IPR024989">
    <property type="entry name" value="MFS_assoc_dom"/>
</dbReference>
<dbReference type="InterPro" id="IPR020846">
    <property type="entry name" value="MFS_dom"/>
</dbReference>
<evidence type="ECO:0000259" key="7">
    <source>
        <dbReference type="PROSITE" id="PS50850"/>
    </source>
</evidence>
<reference evidence="8" key="1">
    <citation type="journal article" date="2023" name="G3 (Bethesda)">
        <title>Whole genome assembly and annotation of the endangered Caribbean coral Acropora cervicornis.</title>
        <authorList>
            <person name="Selwyn J.D."/>
            <person name="Vollmer S.V."/>
        </authorList>
    </citation>
    <scope>NUCLEOTIDE SEQUENCE</scope>
    <source>
        <strain evidence="8">K2</strain>
    </source>
</reference>
<comment type="caution">
    <text evidence="8">The sequence shown here is derived from an EMBL/GenBank/DDBJ whole genome shotgun (WGS) entry which is preliminary data.</text>
</comment>
<gene>
    <name evidence="8" type="ORF">P5673_004589</name>
</gene>
<feature type="transmembrane region" description="Helical" evidence="6">
    <location>
        <begin position="396"/>
        <end position="414"/>
    </location>
</feature>
<feature type="transmembrane region" description="Helical" evidence="6">
    <location>
        <begin position="254"/>
        <end position="280"/>
    </location>
</feature>
<organism evidence="8 9">
    <name type="scientific">Acropora cervicornis</name>
    <name type="common">Staghorn coral</name>
    <dbReference type="NCBI Taxonomy" id="6130"/>
    <lineage>
        <taxon>Eukaryota</taxon>
        <taxon>Metazoa</taxon>
        <taxon>Cnidaria</taxon>
        <taxon>Anthozoa</taxon>
        <taxon>Hexacorallia</taxon>
        <taxon>Scleractinia</taxon>
        <taxon>Astrocoeniina</taxon>
        <taxon>Acroporidae</taxon>
        <taxon>Acropora</taxon>
    </lineage>
</organism>
<evidence type="ECO:0000256" key="2">
    <source>
        <dbReference type="ARBA" id="ARBA00005241"/>
    </source>
</evidence>
<feature type="domain" description="Major facilitator superfamily (MFS) profile" evidence="7">
    <location>
        <begin position="300"/>
        <end position="522"/>
    </location>
</feature>
<feature type="transmembrane region" description="Helical" evidence="6">
    <location>
        <begin position="36"/>
        <end position="56"/>
    </location>
</feature>
<keyword evidence="3 6" id="KW-0812">Transmembrane</keyword>
<dbReference type="EMBL" id="JARQWQ010000007">
    <property type="protein sequence ID" value="KAK2570878.1"/>
    <property type="molecule type" value="Genomic_DNA"/>
</dbReference>
<feature type="transmembrane region" description="Helical" evidence="6">
    <location>
        <begin position="426"/>
        <end position="449"/>
    </location>
</feature>
<feature type="transmembrane region" description="Helical" evidence="6">
    <location>
        <begin position="301"/>
        <end position="326"/>
    </location>
</feature>
<evidence type="ECO:0000256" key="3">
    <source>
        <dbReference type="ARBA" id="ARBA00022692"/>
    </source>
</evidence>
<keyword evidence="4 6" id="KW-1133">Transmembrane helix</keyword>
<proteinExistence type="inferred from homology"/>
<comment type="similarity">
    <text evidence="2">Belongs to the major facilitator superfamily. MFSD6 family.</text>
</comment>
<feature type="transmembrane region" description="Helical" evidence="6">
    <location>
        <begin position="332"/>
        <end position="353"/>
    </location>
</feature>
<sequence length="522" mass="57679">MASVFDKDFDTLDSGRMNRRYRSFWRINKTLLVFKLYYFFVFGGRACIRPFLPVFFRHIGMSDAQAGILFGLRPVAELIGSPLCGGLADKYRKHRFVMMALFIGSNALFFSLVFVSPSDHSDSSLKTTSYMNSSQSNSSIEEHLRNGSGTCKDSFTKFTPLQNCSISKILYAPRMTKDRNTIFVVVGVIYFLSSFLGGSNSLADAATVKYLAAIGKGGDYGKQRLWGAVGWGSFAVISGIGIDESAKHLNQDSFLLAFCANLLFCFGAVLAMFKLPLQYLEGRSKPQIFKNLWTILSDCRIVTFLLAILVMGTCMGTIDACLFWFLEDLNGSHLLMGLTLAMTSIAEAPVMFFSGQLIKYLGHHGVLYLTLICYTIRYLCYSFIPNAWYVLAIEPLHGVTFGAMWAATASYSGIISPEGVASTVMAIVSATHFSLGRLIAGFAGGVIYSKYGPRILFRGLAITSVMTCLLFALSQKLLKKKAEAKYSHFQNETHSGTKGVLDMEMESVELDSVDENIDDVDN</sequence>
<dbReference type="GO" id="GO:0022857">
    <property type="term" value="F:transmembrane transporter activity"/>
    <property type="evidence" value="ECO:0007669"/>
    <property type="project" value="InterPro"/>
</dbReference>
<dbReference type="PROSITE" id="PS50850">
    <property type="entry name" value="MFS"/>
    <property type="match status" value="1"/>
</dbReference>
<dbReference type="Pfam" id="PF12832">
    <property type="entry name" value="MFS_1_like"/>
    <property type="match status" value="1"/>
</dbReference>
<dbReference type="Gene3D" id="1.20.1250.20">
    <property type="entry name" value="MFS general substrate transporter like domains"/>
    <property type="match status" value="2"/>
</dbReference>
<feature type="transmembrane region" description="Helical" evidence="6">
    <location>
        <begin position="455"/>
        <end position="473"/>
    </location>
</feature>
<dbReference type="InterPro" id="IPR051717">
    <property type="entry name" value="MFS_MFSD6"/>
</dbReference>